<protein>
    <submittedName>
        <fullName evidence="3">Uncharacterized protein</fullName>
    </submittedName>
</protein>
<gene>
    <name evidence="3" type="ORF">RND71_031257</name>
</gene>
<dbReference type="Proteomes" id="UP001291623">
    <property type="component" value="Unassembled WGS sequence"/>
</dbReference>
<dbReference type="GO" id="GO:0004860">
    <property type="term" value="F:protein kinase inhibitor activity"/>
    <property type="evidence" value="ECO:0007669"/>
    <property type="project" value="UniProtKB-KW"/>
</dbReference>
<keyword evidence="1" id="KW-0649">Protein kinase inhibitor</keyword>
<accession>A0AAE1UYQ4</accession>
<comment type="caution">
    <text evidence="3">The sequence shown here is derived from an EMBL/GenBank/DDBJ whole genome shotgun (WGS) entry which is preliminary data.</text>
</comment>
<evidence type="ECO:0000256" key="1">
    <source>
        <dbReference type="ARBA" id="ARBA00023013"/>
    </source>
</evidence>
<evidence type="ECO:0000313" key="4">
    <source>
        <dbReference type="Proteomes" id="UP001291623"/>
    </source>
</evidence>
<keyword evidence="4" id="KW-1185">Reference proteome</keyword>
<dbReference type="AlphaFoldDB" id="A0AAE1UYQ4"/>
<name>A0AAE1UYQ4_9SOLA</name>
<dbReference type="GO" id="GO:0005634">
    <property type="term" value="C:nucleus"/>
    <property type="evidence" value="ECO:0007669"/>
    <property type="project" value="TreeGrafter"/>
</dbReference>
<dbReference type="PANTHER" id="PTHR33142">
    <property type="entry name" value="CYCLIN-DEPENDENT PROTEIN KINASE INHIBITOR SMR13"/>
    <property type="match status" value="1"/>
</dbReference>
<dbReference type="GO" id="GO:0032875">
    <property type="term" value="P:regulation of DNA endoreduplication"/>
    <property type="evidence" value="ECO:0007669"/>
    <property type="project" value="InterPro"/>
</dbReference>
<dbReference type="PANTHER" id="PTHR33142:SF96">
    <property type="match status" value="1"/>
</dbReference>
<dbReference type="EMBL" id="JAVYJV010000017">
    <property type="protein sequence ID" value="KAK4348502.1"/>
    <property type="molecule type" value="Genomic_DNA"/>
</dbReference>
<dbReference type="InterPro" id="IPR040389">
    <property type="entry name" value="SMR"/>
</dbReference>
<evidence type="ECO:0000256" key="2">
    <source>
        <dbReference type="ARBA" id="ARBA00023306"/>
    </source>
</evidence>
<reference evidence="3" key="1">
    <citation type="submission" date="2023-12" db="EMBL/GenBank/DDBJ databases">
        <title>Genome assembly of Anisodus tanguticus.</title>
        <authorList>
            <person name="Wang Y.-J."/>
        </authorList>
    </citation>
    <scope>NUCLEOTIDE SEQUENCE</scope>
    <source>
        <strain evidence="3">KB-2021</strain>
        <tissue evidence="3">Leaf</tissue>
    </source>
</reference>
<organism evidence="3 4">
    <name type="scientific">Anisodus tanguticus</name>
    <dbReference type="NCBI Taxonomy" id="243964"/>
    <lineage>
        <taxon>Eukaryota</taxon>
        <taxon>Viridiplantae</taxon>
        <taxon>Streptophyta</taxon>
        <taxon>Embryophyta</taxon>
        <taxon>Tracheophyta</taxon>
        <taxon>Spermatophyta</taxon>
        <taxon>Magnoliopsida</taxon>
        <taxon>eudicotyledons</taxon>
        <taxon>Gunneridae</taxon>
        <taxon>Pentapetalae</taxon>
        <taxon>asterids</taxon>
        <taxon>lamiids</taxon>
        <taxon>Solanales</taxon>
        <taxon>Solanaceae</taxon>
        <taxon>Solanoideae</taxon>
        <taxon>Hyoscyameae</taxon>
        <taxon>Anisodus</taxon>
    </lineage>
</organism>
<evidence type="ECO:0000313" key="3">
    <source>
        <dbReference type="EMBL" id="KAK4348502.1"/>
    </source>
</evidence>
<proteinExistence type="predicted"/>
<sequence>MEEELCTTPKNQECRIQAPFECPPAPRKKKNENKAAKMYQQQHPKNGYFHPPDLDSFFTVAATGGRARVLIMSSAIQ</sequence>
<keyword evidence="2" id="KW-0131">Cell cycle</keyword>